<proteinExistence type="predicted"/>
<dbReference type="EMBL" id="VSSQ01003723">
    <property type="protein sequence ID" value="MPM22041.1"/>
    <property type="molecule type" value="Genomic_DNA"/>
</dbReference>
<name>A0A644Y291_9ZZZZ</name>
<gene>
    <name evidence="1" type="ORF">SDC9_68491</name>
</gene>
<reference evidence="1" key="1">
    <citation type="submission" date="2019-08" db="EMBL/GenBank/DDBJ databases">
        <authorList>
            <person name="Kucharzyk K."/>
            <person name="Murdoch R.W."/>
            <person name="Higgins S."/>
            <person name="Loffler F."/>
        </authorList>
    </citation>
    <scope>NUCLEOTIDE SEQUENCE</scope>
</reference>
<evidence type="ECO:0000313" key="1">
    <source>
        <dbReference type="EMBL" id="MPM22041.1"/>
    </source>
</evidence>
<accession>A0A644Y291</accession>
<sequence>MCSKSIICSNCKREVAEDSTACPYCGNTTKIIKLFVEETFDLGLVDRAKIKLKDHINGKSKHNNIVTETNVGSIYSKDKGKNVSLMRCINRKDDLYHEKVVDPDTGETIHECDESLSEHVGHGSAKFKK</sequence>
<comment type="caution">
    <text evidence="1">The sequence shown here is derived from an EMBL/GenBank/DDBJ whole genome shotgun (WGS) entry which is preliminary data.</text>
</comment>
<organism evidence="1">
    <name type="scientific">bioreactor metagenome</name>
    <dbReference type="NCBI Taxonomy" id="1076179"/>
    <lineage>
        <taxon>unclassified sequences</taxon>
        <taxon>metagenomes</taxon>
        <taxon>ecological metagenomes</taxon>
    </lineage>
</organism>
<dbReference type="AlphaFoldDB" id="A0A644Y291"/>
<protein>
    <submittedName>
        <fullName evidence="1">Uncharacterized protein</fullName>
    </submittedName>
</protein>